<feature type="domain" description="HTH arsR-type" evidence="4">
    <location>
        <begin position="4"/>
        <end position="110"/>
    </location>
</feature>
<accession>A0ABY8J5T7</accession>
<evidence type="ECO:0000256" key="3">
    <source>
        <dbReference type="ARBA" id="ARBA00023163"/>
    </source>
</evidence>
<organism evidence="5 6">
    <name type="scientific">Halobacillus naozhouensis</name>
    <dbReference type="NCBI Taxonomy" id="554880"/>
    <lineage>
        <taxon>Bacteria</taxon>
        <taxon>Bacillati</taxon>
        <taxon>Bacillota</taxon>
        <taxon>Bacilli</taxon>
        <taxon>Bacillales</taxon>
        <taxon>Bacillaceae</taxon>
        <taxon>Halobacillus</taxon>
    </lineage>
</organism>
<evidence type="ECO:0000313" key="5">
    <source>
        <dbReference type="EMBL" id="WFT76316.1"/>
    </source>
</evidence>
<dbReference type="SUPFAM" id="SSF46785">
    <property type="entry name" value="Winged helix' DNA-binding domain"/>
    <property type="match status" value="1"/>
</dbReference>
<evidence type="ECO:0000256" key="1">
    <source>
        <dbReference type="ARBA" id="ARBA00023015"/>
    </source>
</evidence>
<dbReference type="CDD" id="cd00090">
    <property type="entry name" value="HTH_ARSR"/>
    <property type="match status" value="1"/>
</dbReference>
<dbReference type="RefSeq" id="WP_283078270.1">
    <property type="nucleotide sequence ID" value="NZ_CP121671.1"/>
</dbReference>
<dbReference type="PANTHER" id="PTHR43132">
    <property type="entry name" value="ARSENICAL RESISTANCE OPERON REPRESSOR ARSR-RELATED"/>
    <property type="match status" value="1"/>
</dbReference>
<reference evidence="5 6" key="1">
    <citation type="submission" date="2023-04" db="EMBL/GenBank/DDBJ databases">
        <title>Genome sequence of Halobacillus naozhouensis KACC 21980.</title>
        <authorList>
            <person name="Kim S."/>
            <person name="Heo J."/>
            <person name="Kwon S.-W."/>
        </authorList>
    </citation>
    <scope>NUCLEOTIDE SEQUENCE [LARGE SCALE GENOMIC DNA]</scope>
    <source>
        <strain evidence="5 6">KCTC 13234</strain>
    </source>
</reference>
<proteinExistence type="predicted"/>
<dbReference type="EMBL" id="CP121671">
    <property type="protein sequence ID" value="WFT76316.1"/>
    <property type="molecule type" value="Genomic_DNA"/>
</dbReference>
<sequence length="110" mass="12627">MSNYNNKDLNQFSDIFKALSNVHRLNVFLYLAEYCNPGEPSTDKEMRMTVGELGEGLNIAPSTVSHHLKELRRAGLIRMDRKGKNIECWVEQETIDNMVMFFQQSTKGGQ</sequence>
<dbReference type="InterPro" id="IPR011991">
    <property type="entry name" value="ArsR-like_HTH"/>
</dbReference>
<keyword evidence="2" id="KW-0238">DNA-binding</keyword>
<evidence type="ECO:0000259" key="4">
    <source>
        <dbReference type="PROSITE" id="PS50987"/>
    </source>
</evidence>
<evidence type="ECO:0000313" key="6">
    <source>
        <dbReference type="Proteomes" id="UP001221597"/>
    </source>
</evidence>
<keyword evidence="6" id="KW-1185">Reference proteome</keyword>
<dbReference type="SMART" id="SM00418">
    <property type="entry name" value="HTH_ARSR"/>
    <property type="match status" value="1"/>
</dbReference>
<protein>
    <submittedName>
        <fullName evidence="5">Metalloregulator ArsR/SmtB family transcription factor</fullName>
    </submittedName>
</protein>
<dbReference type="NCBIfam" id="NF033788">
    <property type="entry name" value="HTH_metalloreg"/>
    <property type="match status" value="1"/>
</dbReference>
<evidence type="ECO:0000256" key="2">
    <source>
        <dbReference type="ARBA" id="ARBA00023125"/>
    </source>
</evidence>
<dbReference type="Proteomes" id="UP001221597">
    <property type="component" value="Chromosome"/>
</dbReference>
<dbReference type="InterPro" id="IPR001845">
    <property type="entry name" value="HTH_ArsR_DNA-bd_dom"/>
</dbReference>
<dbReference type="InterPro" id="IPR036390">
    <property type="entry name" value="WH_DNA-bd_sf"/>
</dbReference>
<dbReference type="InterPro" id="IPR051011">
    <property type="entry name" value="Metal_resp_trans_reg"/>
</dbReference>
<dbReference type="PROSITE" id="PS50987">
    <property type="entry name" value="HTH_ARSR_2"/>
    <property type="match status" value="1"/>
</dbReference>
<name>A0ABY8J5T7_9BACI</name>
<keyword evidence="1" id="KW-0805">Transcription regulation</keyword>
<dbReference type="Pfam" id="PF12840">
    <property type="entry name" value="HTH_20"/>
    <property type="match status" value="1"/>
</dbReference>
<dbReference type="Gene3D" id="1.10.10.10">
    <property type="entry name" value="Winged helix-like DNA-binding domain superfamily/Winged helix DNA-binding domain"/>
    <property type="match status" value="1"/>
</dbReference>
<gene>
    <name evidence="5" type="ORF">P9989_08125</name>
</gene>
<keyword evidence="3" id="KW-0804">Transcription</keyword>
<dbReference type="PANTHER" id="PTHR43132:SF2">
    <property type="entry name" value="ARSENICAL RESISTANCE OPERON REPRESSOR ARSR-RELATED"/>
    <property type="match status" value="1"/>
</dbReference>
<dbReference type="InterPro" id="IPR036388">
    <property type="entry name" value="WH-like_DNA-bd_sf"/>
</dbReference>